<dbReference type="PANTHER" id="PTHR14695">
    <property type="entry name" value="SHC SH2-DOMAIN BINDING PROTEIN 1-RELATED"/>
    <property type="match status" value="1"/>
</dbReference>
<dbReference type="GO" id="GO:0007283">
    <property type="term" value="P:spermatogenesis"/>
    <property type="evidence" value="ECO:0007669"/>
    <property type="project" value="UniProtKB-KW"/>
</dbReference>
<accession>A0AAV6HHL3</accession>
<evidence type="ECO:0000256" key="11">
    <source>
        <dbReference type="ARBA" id="ARBA00061841"/>
    </source>
</evidence>
<comment type="subcellular location">
    <subcellularLocation>
        <location evidence="1">Cytoplasm</location>
        <location evidence="1">Cytoskeleton</location>
        <location evidence="1">Spindle</location>
    </subcellularLocation>
</comment>
<dbReference type="FunFam" id="2.160.20.10:FF:000021">
    <property type="entry name" value="SHC binding and spindle associated 1 like"/>
    <property type="match status" value="1"/>
</dbReference>
<dbReference type="SUPFAM" id="SSF51126">
    <property type="entry name" value="Pectin lyase-like"/>
    <property type="match status" value="1"/>
</dbReference>
<sequence length="653" mass="71730">MATCADSDVPVSFVEGSTKENDDVTNEDDCETLHLSGGNSKTPPNSPTRPCSNASAASTIVVVTTPKGAKSKVPLARKLLTPNPDGEDPDDIMEEAEVLPQIHISKKSYSFEERVALHCDKMIGPCSAEDADEAISYYITDKLVDAPFWTAVWKTAPEVLLVTSNSDIGDLPFIGVLVEVNCTGCEGKSLPLRVSVSVAEPYSSNIANLPRELVEDILREHDHTVPILDVYPVEGQDPDVDNIAEALEHARFFYDFLWRDWDDEEECDEYAGLIEKRIQLHYDIQDGTIPGPISERYRRTLEEYRSKRLELTKFQSSIRGDASPGEAVECWKKYYEMSMLCGLLKFWEDLRLRKEQSHGPFYPRIYKRRKGQRLNGKKVTHIVAQMMTTDMIKSFAEDTLIQQHETLPEALDACYSGDAVVIFPGDYKAAALASLTDDITIKGAGERQEVVIISHPSHDNFVASKAAQVTLQNLTLVQRGTCDGIVVVESGRMTLENCVLRCEGTGVCVLTGASLIMSNCEVTGAQGAGIELYPGSCAELNGNEIHHCSNPSTKDIKSALGGINMKVLPQPQLKLSNNHIHDNQGYGVTILVPDNSPCSVTPDEPECTAAGDKSETGQLSKAIQNLSLEMSTNKLESNSMGEVGLLHKMWTIA</sequence>
<evidence type="ECO:0000256" key="4">
    <source>
        <dbReference type="ARBA" id="ARBA00022737"/>
    </source>
</evidence>
<dbReference type="EMBL" id="JADWDJ010000001">
    <property type="protein sequence ID" value="KAG5285560.1"/>
    <property type="molecule type" value="Genomic_DNA"/>
</dbReference>
<gene>
    <name evidence="16" type="ORF">AALO_G00004800</name>
</gene>
<evidence type="ECO:0000259" key="15">
    <source>
        <dbReference type="SMART" id="SM00722"/>
    </source>
</evidence>
<dbReference type="InterPro" id="IPR045140">
    <property type="entry name" value="SHCBP1-like"/>
</dbReference>
<evidence type="ECO:0000313" key="16">
    <source>
        <dbReference type="EMBL" id="KAG5285560.1"/>
    </source>
</evidence>
<dbReference type="Pfam" id="PF13229">
    <property type="entry name" value="Beta_helix"/>
    <property type="match status" value="1"/>
</dbReference>
<dbReference type="InterPro" id="IPR012334">
    <property type="entry name" value="Pectin_lyas_fold"/>
</dbReference>
<keyword evidence="6" id="KW-0744">Spermatogenesis</keyword>
<dbReference type="Proteomes" id="UP000823561">
    <property type="component" value="Chromosome 1"/>
</dbReference>
<dbReference type="PANTHER" id="PTHR14695:SF7">
    <property type="entry name" value="TESTICULAR SPINDLE-ASSOCIATED PROTEIN SHCBP1L"/>
    <property type="match status" value="1"/>
</dbReference>
<feature type="domain" description="Carbohydrate-binding/sugar hydrolysis" evidence="15">
    <location>
        <begin position="373"/>
        <end position="533"/>
    </location>
</feature>
<keyword evidence="17" id="KW-1185">Reference proteome</keyword>
<evidence type="ECO:0000256" key="7">
    <source>
        <dbReference type="ARBA" id="ARBA00022990"/>
    </source>
</evidence>
<dbReference type="Gene3D" id="2.160.20.10">
    <property type="entry name" value="Single-stranded right-handed beta-helix, Pectin lyase-like"/>
    <property type="match status" value="1"/>
</dbReference>
<evidence type="ECO:0000256" key="3">
    <source>
        <dbReference type="ARBA" id="ARBA00022553"/>
    </source>
</evidence>
<dbReference type="InterPro" id="IPR006633">
    <property type="entry name" value="Carb-bd_sugar_hydrolysis-dom"/>
</dbReference>
<evidence type="ECO:0000256" key="9">
    <source>
        <dbReference type="ARBA" id="ARBA00023212"/>
    </source>
</evidence>
<keyword evidence="4" id="KW-0677">Repeat</keyword>
<keyword evidence="9" id="KW-0206">Cytoskeleton</keyword>
<dbReference type="AlphaFoldDB" id="A0AAV6HHL3"/>
<organism evidence="16 17">
    <name type="scientific">Alosa alosa</name>
    <name type="common">allis shad</name>
    <dbReference type="NCBI Taxonomy" id="278164"/>
    <lineage>
        <taxon>Eukaryota</taxon>
        <taxon>Metazoa</taxon>
        <taxon>Chordata</taxon>
        <taxon>Craniata</taxon>
        <taxon>Vertebrata</taxon>
        <taxon>Euteleostomi</taxon>
        <taxon>Actinopterygii</taxon>
        <taxon>Neopterygii</taxon>
        <taxon>Teleostei</taxon>
        <taxon>Clupei</taxon>
        <taxon>Clupeiformes</taxon>
        <taxon>Clupeoidei</taxon>
        <taxon>Clupeidae</taxon>
        <taxon>Alosa</taxon>
    </lineage>
</organism>
<evidence type="ECO:0000256" key="2">
    <source>
        <dbReference type="ARBA" id="ARBA00022490"/>
    </source>
</evidence>
<proteinExistence type="predicted"/>
<dbReference type="GO" id="GO:0072687">
    <property type="term" value="C:meiotic spindle"/>
    <property type="evidence" value="ECO:0007669"/>
    <property type="project" value="TreeGrafter"/>
</dbReference>
<evidence type="ECO:0000256" key="10">
    <source>
        <dbReference type="ARBA" id="ARBA00054357"/>
    </source>
</evidence>
<protein>
    <recommendedName>
        <fullName evidence="12">Testicular spindle-associated protein SHCBP1L</fullName>
    </recommendedName>
    <alternativeName>
        <fullName evidence="13">SHC SH2 domain-binding protein 1-like protein</fullName>
    </alternativeName>
</protein>
<keyword evidence="2" id="KW-0963">Cytoplasm</keyword>
<dbReference type="SMART" id="SM00722">
    <property type="entry name" value="CASH"/>
    <property type="match status" value="1"/>
</dbReference>
<dbReference type="InterPro" id="IPR057508">
    <property type="entry name" value="SHCBP-like_N"/>
</dbReference>
<evidence type="ECO:0000256" key="8">
    <source>
        <dbReference type="ARBA" id="ARBA00023054"/>
    </source>
</evidence>
<keyword evidence="5" id="KW-0221">Differentiation</keyword>
<feature type="compositionally biased region" description="Polar residues" evidence="14">
    <location>
        <begin position="37"/>
        <end position="55"/>
    </location>
</feature>
<keyword evidence="3" id="KW-0597">Phosphoprotein</keyword>
<dbReference type="InterPro" id="IPR039448">
    <property type="entry name" value="Beta_helix"/>
</dbReference>
<dbReference type="GO" id="GO:0007112">
    <property type="term" value="P:male meiosis cytokinesis"/>
    <property type="evidence" value="ECO:0007669"/>
    <property type="project" value="TreeGrafter"/>
</dbReference>
<evidence type="ECO:0000256" key="1">
    <source>
        <dbReference type="ARBA" id="ARBA00004186"/>
    </source>
</evidence>
<keyword evidence="8" id="KW-0175">Coiled coil</keyword>
<dbReference type="SMART" id="SM00710">
    <property type="entry name" value="PbH1"/>
    <property type="match status" value="3"/>
</dbReference>
<evidence type="ECO:0000256" key="14">
    <source>
        <dbReference type="SAM" id="MobiDB-lite"/>
    </source>
</evidence>
<evidence type="ECO:0000256" key="13">
    <source>
        <dbReference type="ARBA" id="ARBA00079389"/>
    </source>
</evidence>
<comment type="subunit">
    <text evidence="11">Interacts with HSPA2; this interaction may promote the recruitment of HSPA2 to the spindle.</text>
</comment>
<comment type="function">
    <text evidence="10">Testis-specific spindle-associated factor that plays a role in spermatogenesis. In association with HSPA2, participates in the maintenance of spindle integrity during meiosis in male germ cells.</text>
</comment>
<dbReference type="Pfam" id="PF23762">
    <property type="entry name" value="SHCBP_N"/>
    <property type="match status" value="1"/>
</dbReference>
<comment type="caution">
    <text evidence="16">The sequence shown here is derived from an EMBL/GenBank/DDBJ whole genome shotgun (WGS) entry which is preliminary data.</text>
</comment>
<dbReference type="InterPro" id="IPR011050">
    <property type="entry name" value="Pectin_lyase_fold/virulence"/>
</dbReference>
<reference evidence="16 17" key="1">
    <citation type="submission" date="2020-10" db="EMBL/GenBank/DDBJ databases">
        <title>Chromosome-scale genome assembly of the Allis shad, Alosa alosa.</title>
        <authorList>
            <person name="Margot Z."/>
            <person name="Christophe K."/>
            <person name="Cabau C."/>
            <person name="Louis A."/>
            <person name="Berthelot C."/>
            <person name="Parey E."/>
            <person name="Roest Crollius H."/>
            <person name="Montfort J."/>
            <person name="Robinson-Rechavi M."/>
            <person name="Bucao C."/>
            <person name="Bouchez O."/>
            <person name="Gislard M."/>
            <person name="Lluch J."/>
            <person name="Milhes M."/>
            <person name="Lampietro C."/>
            <person name="Lopez Roques C."/>
            <person name="Donnadieu C."/>
            <person name="Braasch I."/>
            <person name="Desvignes T."/>
            <person name="Postlethwait J."/>
            <person name="Bobe J."/>
            <person name="Guiguen Y."/>
        </authorList>
    </citation>
    <scope>NUCLEOTIDE SEQUENCE [LARGE SCALE GENOMIC DNA]</scope>
    <source>
        <strain evidence="16">M-15738</strain>
        <tissue evidence="16">Blood</tissue>
    </source>
</reference>
<name>A0AAV6HHL3_9TELE</name>
<dbReference type="GO" id="GO:0030154">
    <property type="term" value="P:cell differentiation"/>
    <property type="evidence" value="ECO:0007669"/>
    <property type="project" value="UniProtKB-KW"/>
</dbReference>
<evidence type="ECO:0000313" key="17">
    <source>
        <dbReference type="Proteomes" id="UP000823561"/>
    </source>
</evidence>
<evidence type="ECO:0000256" key="5">
    <source>
        <dbReference type="ARBA" id="ARBA00022782"/>
    </source>
</evidence>
<dbReference type="InterPro" id="IPR006626">
    <property type="entry name" value="PbH1"/>
</dbReference>
<feature type="region of interest" description="Disordered" evidence="14">
    <location>
        <begin position="1"/>
        <end position="55"/>
    </location>
</feature>
<keyword evidence="7" id="KW-0007">Acetylation</keyword>
<evidence type="ECO:0000256" key="6">
    <source>
        <dbReference type="ARBA" id="ARBA00022871"/>
    </source>
</evidence>
<evidence type="ECO:0000256" key="12">
    <source>
        <dbReference type="ARBA" id="ARBA00074550"/>
    </source>
</evidence>